<dbReference type="Pfam" id="PF00795">
    <property type="entry name" value="CN_hydrolase"/>
    <property type="match status" value="1"/>
</dbReference>
<accession>A0A418PRA1</accession>
<proteinExistence type="predicted"/>
<dbReference type="PANTHER" id="PTHR43674:SF13">
    <property type="entry name" value="CN HYDROLASE DOMAIN-CONTAINING PROTEIN"/>
    <property type="match status" value="1"/>
</dbReference>
<dbReference type="PROSITE" id="PS50263">
    <property type="entry name" value="CN_HYDROLASE"/>
    <property type="match status" value="1"/>
</dbReference>
<evidence type="ECO:0000256" key="1">
    <source>
        <dbReference type="ARBA" id="ARBA00022801"/>
    </source>
</evidence>
<keyword evidence="4" id="KW-1185">Reference proteome</keyword>
<reference evidence="3 4" key="1">
    <citation type="submission" date="2018-09" db="EMBL/GenBank/DDBJ databases">
        <authorList>
            <person name="Wang X."/>
            <person name="Du Z."/>
        </authorList>
    </citation>
    <scope>NUCLEOTIDE SEQUENCE [LARGE SCALE GENOMIC DNA]</scope>
    <source>
        <strain evidence="3 4">N3</strain>
    </source>
</reference>
<dbReference type="SUPFAM" id="SSF56317">
    <property type="entry name" value="Carbon-nitrogen hydrolase"/>
    <property type="match status" value="1"/>
</dbReference>
<keyword evidence="1 3" id="KW-0378">Hydrolase</keyword>
<dbReference type="InterPro" id="IPR003010">
    <property type="entry name" value="C-N_Hydrolase"/>
</dbReference>
<dbReference type="AlphaFoldDB" id="A0A418PRA1"/>
<dbReference type="OrthoDB" id="9811121at2"/>
<feature type="domain" description="CN hydrolase" evidence="2">
    <location>
        <begin position="112"/>
        <end position="377"/>
    </location>
</feature>
<sequence length="377" mass="41863">MIKKIISLIILCVFIWMIWSFSGRNHPLPLVDAQITEIQEINPSDSLDRSIVGIQPYMLASDYFSQAMFKEKMGIYLREAKKSNLIRKKSIVLFPEYIGTWLVLEGEKHSIATEETLQDAMTIMVVSNLFEFVKSLPAAADAKDKAAAAIFRMKARKMAKSYFSTFSELAIEYKTYIAAGSIILPGPGVENGNLVLDTDKPLYNASFIFGPDGKIVGSPILKAFPIESEQPFLATSDPLQIPTFDLPIGKTSLLICADSWYPEAYQTAKNENVEIILVPSYCTGNGTMEKLWQGYSGYPEPTGTELDDINQISERQAWEKYALPGKIKTTSAQVGMNVFLRGELWDLGTDGQPLVVSQGELLPVKAAEKAGIWSLNF</sequence>
<dbReference type="GO" id="GO:0016811">
    <property type="term" value="F:hydrolase activity, acting on carbon-nitrogen (but not peptide) bonds, in linear amides"/>
    <property type="evidence" value="ECO:0007669"/>
    <property type="project" value="TreeGrafter"/>
</dbReference>
<dbReference type="Proteomes" id="UP000283522">
    <property type="component" value="Unassembled WGS sequence"/>
</dbReference>
<dbReference type="PANTHER" id="PTHR43674">
    <property type="entry name" value="NITRILASE C965.09-RELATED"/>
    <property type="match status" value="1"/>
</dbReference>
<evidence type="ECO:0000313" key="4">
    <source>
        <dbReference type="Proteomes" id="UP000283522"/>
    </source>
</evidence>
<dbReference type="InterPro" id="IPR036526">
    <property type="entry name" value="C-N_Hydrolase_sf"/>
</dbReference>
<gene>
    <name evidence="3" type="ORF">D0X99_11780</name>
</gene>
<organism evidence="3 4">
    <name type="scientific">Algoriphagus lacus</name>
    <dbReference type="NCBI Taxonomy" id="2056311"/>
    <lineage>
        <taxon>Bacteria</taxon>
        <taxon>Pseudomonadati</taxon>
        <taxon>Bacteroidota</taxon>
        <taxon>Cytophagia</taxon>
        <taxon>Cytophagales</taxon>
        <taxon>Cyclobacteriaceae</taxon>
        <taxon>Algoriphagus</taxon>
    </lineage>
</organism>
<name>A0A418PRA1_9BACT</name>
<protein>
    <submittedName>
        <fullName evidence="3">Carbon-nitrogen hydrolase</fullName>
    </submittedName>
</protein>
<dbReference type="Gene3D" id="3.60.110.10">
    <property type="entry name" value="Carbon-nitrogen hydrolase"/>
    <property type="match status" value="1"/>
</dbReference>
<dbReference type="InterPro" id="IPR050345">
    <property type="entry name" value="Aliph_Amidase/BUP"/>
</dbReference>
<comment type="caution">
    <text evidence="3">The sequence shown here is derived from an EMBL/GenBank/DDBJ whole genome shotgun (WGS) entry which is preliminary data.</text>
</comment>
<dbReference type="RefSeq" id="WP_119478024.1">
    <property type="nucleotide sequence ID" value="NZ_QXML01000005.1"/>
</dbReference>
<evidence type="ECO:0000313" key="3">
    <source>
        <dbReference type="EMBL" id="RIW15119.1"/>
    </source>
</evidence>
<dbReference type="EMBL" id="QXML01000005">
    <property type="protein sequence ID" value="RIW15119.1"/>
    <property type="molecule type" value="Genomic_DNA"/>
</dbReference>
<evidence type="ECO:0000259" key="2">
    <source>
        <dbReference type="PROSITE" id="PS50263"/>
    </source>
</evidence>